<keyword evidence="3" id="KW-1003">Cell membrane</keyword>
<feature type="transmembrane region" description="Helical" evidence="10">
    <location>
        <begin position="235"/>
        <end position="253"/>
    </location>
</feature>
<evidence type="ECO:0000256" key="10">
    <source>
        <dbReference type="SAM" id="Phobius"/>
    </source>
</evidence>
<feature type="region of interest" description="Disordered" evidence="9">
    <location>
        <begin position="1"/>
        <end position="21"/>
    </location>
</feature>
<evidence type="ECO:0000256" key="6">
    <source>
        <dbReference type="ARBA" id="ARBA00022989"/>
    </source>
</evidence>
<comment type="caution">
    <text evidence="11">The sequence shown here is derived from an EMBL/GenBank/DDBJ whole genome shotgun (WGS) entry which is preliminary data.</text>
</comment>
<evidence type="ECO:0000256" key="2">
    <source>
        <dbReference type="ARBA" id="ARBA00022448"/>
    </source>
</evidence>
<keyword evidence="5 10" id="KW-0812">Transmembrane</keyword>
<feature type="transmembrane region" description="Helical" evidence="10">
    <location>
        <begin position="156"/>
        <end position="178"/>
    </location>
</feature>
<reference evidence="11 12" key="1">
    <citation type="submission" date="2024-09" db="EMBL/GenBank/DDBJ databases">
        <authorList>
            <person name="Sun Q."/>
            <person name="Mori K."/>
        </authorList>
    </citation>
    <scope>NUCLEOTIDE SEQUENCE [LARGE SCALE GENOMIC DNA]</scope>
    <source>
        <strain evidence="11 12">NCAIM B.02336</strain>
    </source>
</reference>
<keyword evidence="2" id="KW-0813">Transport</keyword>
<gene>
    <name evidence="11" type="ORF">ACFFGG_06375</name>
</gene>
<dbReference type="PANTHER" id="PTHR30574">
    <property type="entry name" value="INNER MEMBRANE PROTEIN YEDE"/>
    <property type="match status" value="1"/>
</dbReference>
<evidence type="ECO:0000313" key="12">
    <source>
        <dbReference type="Proteomes" id="UP001589834"/>
    </source>
</evidence>
<evidence type="ECO:0000256" key="5">
    <source>
        <dbReference type="ARBA" id="ARBA00022692"/>
    </source>
</evidence>
<comment type="similarity">
    <text evidence="8">Belongs to the TsuA/YedE (TC 9.B.102) family.</text>
</comment>
<organism evidence="11 12">
    <name type="scientific">Ottowia pentelensis</name>
    <dbReference type="NCBI Taxonomy" id="511108"/>
    <lineage>
        <taxon>Bacteria</taxon>
        <taxon>Pseudomonadati</taxon>
        <taxon>Pseudomonadota</taxon>
        <taxon>Betaproteobacteria</taxon>
        <taxon>Burkholderiales</taxon>
        <taxon>Comamonadaceae</taxon>
        <taxon>Ottowia</taxon>
    </lineage>
</organism>
<evidence type="ECO:0000256" key="9">
    <source>
        <dbReference type="SAM" id="MobiDB-lite"/>
    </source>
</evidence>
<protein>
    <submittedName>
        <fullName evidence="11">YeeE/YedE thiosulfate transporter family protein</fullName>
    </submittedName>
</protein>
<dbReference type="EMBL" id="JBHLTN010000011">
    <property type="protein sequence ID" value="MFC0592177.1"/>
    <property type="molecule type" value="Genomic_DNA"/>
</dbReference>
<feature type="transmembrane region" description="Helical" evidence="10">
    <location>
        <begin position="37"/>
        <end position="54"/>
    </location>
</feature>
<evidence type="ECO:0000256" key="4">
    <source>
        <dbReference type="ARBA" id="ARBA00022519"/>
    </source>
</evidence>
<dbReference type="Proteomes" id="UP001589834">
    <property type="component" value="Unassembled WGS sequence"/>
</dbReference>
<sequence>MNTLASSSIAAPGEPAAPSRATPAVPAVASSAWQRRLPLSLAIAALFGWLLWSVSARQALLLLVGVGLGATLAAARFGFTTGWRVLVEKRDPSGVYGQIVLLGLLAALSMPIVSHYAETTAALGPLSVSLLVGAFVFGLCMQVADGCGSGTLYKAGLGVPLNMAVLPMFVLGSFVGSVQLNDWLALGALPAVGLVQRWGMGGALAATLAGLVVVTWIIGRWSGQPFNVRRIPRRWLWGALALAVFAALNLFIAGQPWGIVYGFGLWGAKAATALGVFDPTANAFWSDPGHAERLRETLLLDVTSITNIGILAGALWVAAGRQQTAKSLSGTQWLIGLVAGFLLGYSSRLAFGCNVGAMVSGISTGSVHGWVWVPLAFAGTLVGLRVRRRFF</sequence>
<keyword evidence="6 10" id="KW-1133">Transmembrane helix</keyword>
<evidence type="ECO:0000256" key="7">
    <source>
        <dbReference type="ARBA" id="ARBA00023136"/>
    </source>
</evidence>
<feature type="transmembrane region" description="Helical" evidence="10">
    <location>
        <begin position="99"/>
        <end position="117"/>
    </location>
</feature>
<evidence type="ECO:0000256" key="8">
    <source>
        <dbReference type="ARBA" id="ARBA00035655"/>
    </source>
</evidence>
<dbReference type="InterPro" id="IPR007272">
    <property type="entry name" value="Sulf_transp_TsuA/YedE"/>
</dbReference>
<feature type="transmembrane region" description="Helical" evidence="10">
    <location>
        <begin position="198"/>
        <end position="223"/>
    </location>
</feature>
<dbReference type="PANTHER" id="PTHR30574:SF1">
    <property type="entry name" value="SULPHUR TRANSPORT DOMAIN-CONTAINING PROTEIN"/>
    <property type="match status" value="1"/>
</dbReference>
<feature type="transmembrane region" description="Helical" evidence="10">
    <location>
        <begin position="123"/>
        <end position="144"/>
    </location>
</feature>
<feature type="transmembrane region" description="Helical" evidence="10">
    <location>
        <begin position="367"/>
        <end position="386"/>
    </location>
</feature>
<name>A0ABV6PQR4_9BURK</name>
<proteinExistence type="inferred from homology"/>
<evidence type="ECO:0000256" key="3">
    <source>
        <dbReference type="ARBA" id="ARBA00022475"/>
    </source>
</evidence>
<keyword evidence="4" id="KW-0997">Cell inner membrane</keyword>
<evidence type="ECO:0000313" key="11">
    <source>
        <dbReference type="EMBL" id="MFC0592177.1"/>
    </source>
</evidence>
<feature type="transmembrane region" description="Helical" evidence="10">
    <location>
        <begin position="298"/>
        <end position="318"/>
    </location>
</feature>
<evidence type="ECO:0000256" key="1">
    <source>
        <dbReference type="ARBA" id="ARBA00004429"/>
    </source>
</evidence>
<dbReference type="RefSeq" id="WP_377542730.1">
    <property type="nucleotide sequence ID" value="NZ_JBHUHJ010000001.1"/>
</dbReference>
<dbReference type="Pfam" id="PF04143">
    <property type="entry name" value="Sulf_transp"/>
    <property type="match status" value="1"/>
</dbReference>
<accession>A0ABV6PQR4</accession>
<feature type="transmembrane region" description="Helical" evidence="10">
    <location>
        <begin position="60"/>
        <end position="79"/>
    </location>
</feature>
<keyword evidence="7 10" id="KW-0472">Membrane</keyword>
<feature type="transmembrane region" description="Helical" evidence="10">
    <location>
        <begin position="330"/>
        <end position="347"/>
    </location>
</feature>
<comment type="subcellular location">
    <subcellularLocation>
        <location evidence="1">Cell inner membrane</location>
        <topology evidence="1">Multi-pass membrane protein</topology>
    </subcellularLocation>
</comment>
<keyword evidence="12" id="KW-1185">Reference proteome</keyword>